<dbReference type="RefSeq" id="WP_062394651.1">
    <property type="nucleotide sequence ID" value="NZ_CP011853.1"/>
</dbReference>
<evidence type="ECO:0000313" key="1">
    <source>
        <dbReference type="EMBL" id="ALG86409.1"/>
    </source>
</evidence>
<reference evidence="2" key="1">
    <citation type="submission" date="2015-06" db="EMBL/GenBank/DDBJ databases">
        <title>Complete genome sequence and metabolic analysis of phthalate degradation pathway in Gordonia sp. QH-11.</title>
        <authorList>
            <person name="Jin D."/>
            <person name="Kong X."/>
            <person name="Bai Z."/>
        </authorList>
    </citation>
    <scope>NUCLEOTIDE SEQUENCE [LARGE SCALE GENOMIC DNA]</scope>
    <source>
        <strain evidence="2">QH-11</strain>
    </source>
</reference>
<accession>A0A0N9NGZ2</accession>
<proteinExistence type="predicted"/>
<dbReference type="Proteomes" id="UP000063789">
    <property type="component" value="Chromosome"/>
</dbReference>
<dbReference type="Gene3D" id="3.40.50.2300">
    <property type="match status" value="1"/>
</dbReference>
<evidence type="ECO:0000313" key="2">
    <source>
        <dbReference type="Proteomes" id="UP000063789"/>
    </source>
</evidence>
<dbReference type="KEGG" id="goq:ACH46_20320"/>
<dbReference type="OrthoDB" id="4530432at2"/>
<keyword evidence="2" id="KW-1185">Reference proteome</keyword>
<dbReference type="STRING" id="1136941.ACH46_20320"/>
<dbReference type="PATRIC" id="fig|1136941.3.peg.4163"/>
<sequence>MSTGLRILIASPLGRIVAAPLEAGFPEVTVTVATTESEFDRAVTGRVRYDVVVADLIWNQPQMEWTFDGLDAIDRLREVDRLAPVILATQGHTMERDHLDEARLRPEVWGVFPKSAGLHPFMDSIRSVALGNRLPMAPPSHSAEPLYSHLQGRRGSTAGRLAGAIAAGRASDNASLATAARVSPSTANKVTSHYLGPIMVARHEHDESLPLTQGSVYRWCGLHARYLVSWCRRNGHADVLDADV</sequence>
<name>A0A0N9NGZ2_9ACTN</name>
<reference evidence="1 2" key="2">
    <citation type="journal article" date="2017" name="Int. J. Syst. Evol. Microbiol.">
        <title>Gordonia phthalatica sp. nov., a di-n-butyl phthalate-degrading bacterium isolated from activated sludge.</title>
        <authorList>
            <person name="Jin D."/>
            <person name="Kong X."/>
            <person name="Jia M."/>
            <person name="Yu X."/>
            <person name="Wang X."/>
            <person name="Zhuang X."/>
            <person name="Deng Y."/>
            <person name="Bai Z."/>
        </authorList>
    </citation>
    <scope>NUCLEOTIDE SEQUENCE [LARGE SCALE GENOMIC DNA]</scope>
    <source>
        <strain evidence="1 2">QH-11</strain>
    </source>
</reference>
<dbReference type="AlphaFoldDB" id="A0A0N9NGZ2"/>
<organism evidence="1 2">
    <name type="scientific">Gordonia phthalatica</name>
    <dbReference type="NCBI Taxonomy" id="1136941"/>
    <lineage>
        <taxon>Bacteria</taxon>
        <taxon>Bacillati</taxon>
        <taxon>Actinomycetota</taxon>
        <taxon>Actinomycetes</taxon>
        <taxon>Mycobacteriales</taxon>
        <taxon>Gordoniaceae</taxon>
        <taxon>Gordonia</taxon>
    </lineage>
</organism>
<dbReference type="EMBL" id="CP011853">
    <property type="protein sequence ID" value="ALG86409.1"/>
    <property type="molecule type" value="Genomic_DNA"/>
</dbReference>
<protein>
    <submittedName>
        <fullName evidence="1">Uncharacterized protein</fullName>
    </submittedName>
</protein>
<gene>
    <name evidence="1" type="ORF">ACH46_20320</name>
</gene>